<dbReference type="EMBL" id="VSRR010011345">
    <property type="protein sequence ID" value="MPC53045.1"/>
    <property type="molecule type" value="Genomic_DNA"/>
</dbReference>
<dbReference type="Proteomes" id="UP000324222">
    <property type="component" value="Unassembled WGS sequence"/>
</dbReference>
<evidence type="ECO:0000313" key="1">
    <source>
        <dbReference type="EMBL" id="MPC53045.1"/>
    </source>
</evidence>
<gene>
    <name evidence="1" type="ORF">E2C01_046929</name>
</gene>
<protein>
    <submittedName>
        <fullName evidence="1">Uncharacterized protein</fullName>
    </submittedName>
</protein>
<name>A0A5B7G6J3_PORTR</name>
<organism evidence="1 2">
    <name type="scientific">Portunus trituberculatus</name>
    <name type="common">Swimming crab</name>
    <name type="synonym">Neptunus trituberculatus</name>
    <dbReference type="NCBI Taxonomy" id="210409"/>
    <lineage>
        <taxon>Eukaryota</taxon>
        <taxon>Metazoa</taxon>
        <taxon>Ecdysozoa</taxon>
        <taxon>Arthropoda</taxon>
        <taxon>Crustacea</taxon>
        <taxon>Multicrustacea</taxon>
        <taxon>Malacostraca</taxon>
        <taxon>Eumalacostraca</taxon>
        <taxon>Eucarida</taxon>
        <taxon>Decapoda</taxon>
        <taxon>Pleocyemata</taxon>
        <taxon>Brachyura</taxon>
        <taxon>Eubrachyura</taxon>
        <taxon>Portunoidea</taxon>
        <taxon>Portunidae</taxon>
        <taxon>Portuninae</taxon>
        <taxon>Portunus</taxon>
    </lineage>
</organism>
<reference evidence="1 2" key="1">
    <citation type="submission" date="2019-05" db="EMBL/GenBank/DDBJ databases">
        <title>Another draft genome of Portunus trituberculatus and its Hox gene families provides insights of decapod evolution.</title>
        <authorList>
            <person name="Jeong J.-H."/>
            <person name="Song I."/>
            <person name="Kim S."/>
            <person name="Choi T."/>
            <person name="Kim D."/>
            <person name="Ryu S."/>
            <person name="Kim W."/>
        </authorList>
    </citation>
    <scope>NUCLEOTIDE SEQUENCE [LARGE SCALE GENOMIC DNA]</scope>
    <source>
        <tissue evidence="1">Muscle</tissue>
    </source>
</reference>
<keyword evidence="2" id="KW-1185">Reference proteome</keyword>
<dbReference type="AlphaFoldDB" id="A0A5B7G6J3"/>
<comment type="caution">
    <text evidence="1">The sequence shown here is derived from an EMBL/GenBank/DDBJ whole genome shotgun (WGS) entry which is preliminary data.</text>
</comment>
<evidence type="ECO:0000313" key="2">
    <source>
        <dbReference type="Proteomes" id="UP000324222"/>
    </source>
</evidence>
<accession>A0A5B7G6J3</accession>
<proteinExistence type="predicted"/>
<sequence length="98" mass="10616">MVPVPLTVSFTHDVCARDDVISLTFVCCCWPANDPAAVRWNVLTTSHWIEWVYGGVGWMNRNGAELDGAGGACRKCVEPARATKGDGMCGALLMFLLL</sequence>